<accession>A0A1G6ZR90</accession>
<organism evidence="6 7">
    <name type="scientific">Niabella drilacis (strain DSM 25811 / CCM 8410 / CCUG 62505 / LMG 26954 / E90)</name>
    <dbReference type="NCBI Taxonomy" id="1285928"/>
    <lineage>
        <taxon>Bacteria</taxon>
        <taxon>Pseudomonadati</taxon>
        <taxon>Bacteroidota</taxon>
        <taxon>Chitinophagia</taxon>
        <taxon>Chitinophagales</taxon>
        <taxon>Chitinophagaceae</taxon>
        <taxon>Niabella</taxon>
    </lineage>
</organism>
<keyword evidence="3 5" id="KW-1133">Transmembrane helix</keyword>
<sequence>MNLFKRQKKEKRFCEKVLEDEAAYAIGTKEESLHFLIAFFEDLRPPKKELHLADTRMKEMILLLEAHPALVARLQQAILVQLINARLEVAFTESGIPLSSGFWDELISKLKHKVLPKEQDKDDFVYVLDRVFYKKNDHVWIEAIRRSTWISFFELLQFTLQARDQRLTQHLTDALTVLSFQVANNGLEKEIADYIAPFREGQENPFLLQSRLLHELQQQVKNDPYNMREVGSRLKSVLFEIENECYYIRQHQDQRGTSIRQSYLLLILGARIERMQILLDTIDNDDHFDIGRFVDLFKLLVRNENLKNSIRQFISQGVGYIAYQIAEHKGQKGGKYITTTRRDYLNMLVSAMWGGLIICFVAITKNILAKLHYAYFWQGFWYSVNYSAGFVLIDQTGSTLATKQPAFTANAVAVSLDSKKNNEQPDLQSLALTVARVFRSQTASFIGNLIIVFPGTYLLAWGYHKIMGTKLVAGKAAFMLLQEQHPFQSLSLLYACNTGVFLFLSGIIAGYVQNKIRFGNIGARLAHHPGLHAHTSVARRRWWAGFIEKNAGAYAGNISLGFFLGMAANMGKIFGIPFDIRHITISSGNMAIGIYGLGFEHIPARYLVTVFLGVLGIGFFNFLASFSLAFIVAVRSRGIQLRRYPELIRVIIRHFFRKPLTFIVPPKGETVQ</sequence>
<dbReference type="Gene3D" id="1.20.1080.10">
    <property type="entry name" value="Glycerol uptake facilitator protein"/>
    <property type="match status" value="1"/>
</dbReference>
<proteinExistence type="predicted"/>
<feature type="transmembrane region" description="Helical" evidence="5">
    <location>
        <begin position="492"/>
        <end position="512"/>
    </location>
</feature>
<dbReference type="OrthoDB" id="5688397at2"/>
<keyword evidence="4 5" id="KW-0472">Membrane</keyword>
<feature type="transmembrane region" description="Helical" evidence="5">
    <location>
        <begin position="344"/>
        <end position="363"/>
    </location>
</feature>
<protein>
    <submittedName>
        <fullName evidence="6">Site-specific recombinase</fullName>
    </submittedName>
</protein>
<dbReference type="InterPro" id="IPR011385">
    <property type="entry name" value="Site-sp_rcmbase"/>
</dbReference>
<dbReference type="EMBL" id="FMZO01000019">
    <property type="protein sequence ID" value="SDE04737.1"/>
    <property type="molecule type" value="Genomic_DNA"/>
</dbReference>
<feature type="transmembrane region" description="Helical" evidence="5">
    <location>
        <begin position="375"/>
        <end position="393"/>
    </location>
</feature>
<evidence type="ECO:0000313" key="6">
    <source>
        <dbReference type="EMBL" id="SDE04737.1"/>
    </source>
</evidence>
<evidence type="ECO:0000256" key="4">
    <source>
        <dbReference type="ARBA" id="ARBA00023136"/>
    </source>
</evidence>
<comment type="subcellular location">
    <subcellularLocation>
        <location evidence="1">Membrane</location>
        <topology evidence="1">Multi-pass membrane protein</topology>
    </subcellularLocation>
</comment>
<dbReference type="Proteomes" id="UP000198757">
    <property type="component" value="Unassembled WGS sequence"/>
</dbReference>
<dbReference type="GO" id="GO:0016020">
    <property type="term" value="C:membrane"/>
    <property type="evidence" value="ECO:0007669"/>
    <property type="project" value="UniProtKB-SubCell"/>
</dbReference>
<reference evidence="7" key="1">
    <citation type="submission" date="2016-10" db="EMBL/GenBank/DDBJ databases">
        <authorList>
            <person name="Varghese N."/>
            <person name="Submissions S."/>
        </authorList>
    </citation>
    <scope>NUCLEOTIDE SEQUENCE [LARGE SCALE GENOMIC DNA]</scope>
    <source>
        <strain evidence="7">DSM 25811 / CCM 8410 / LMG 26954 / E90</strain>
    </source>
</reference>
<evidence type="ECO:0000313" key="7">
    <source>
        <dbReference type="Proteomes" id="UP000198757"/>
    </source>
</evidence>
<evidence type="ECO:0000256" key="1">
    <source>
        <dbReference type="ARBA" id="ARBA00004141"/>
    </source>
</evidence>
<dbReference type="AlphaFoldDB" id="A0A1G6ZR90"/>
<gene>
    <name evidence="6" type="ORF">SAMN04487894_11920</name>
</gene>
<feature type="transmembrane region" description="Helical" evidence="5">
    <location>
        <begin position="445"/>
        <end position="463"/>
    </location>
</feature>
<dbReference type="STRING" id="1285928.SAMN04487894_11920"/>
<dbReference type="InterPro" id="IPR023271">
    <property type="entry name" value="Aquaporin-like"/>
</dbReference>
<evidence type="ECO:0000256" key="5">
    <source>
        <dbReference type="SAM" id="Phobius"/>
    </source>
</evidence>
<dbReference type="RefSeq" id="WP_090392698.1">
    <property type="nucleotide sequence ID" value="NZ_FMZO01000019.1"/>
</dbReference>
<feature type="transmembrane region" description="Helical" evidence="5">
    <location>
        <begin position="610"/>
        <end position="634"/>
    </location>
</feature>
<evidence type="ECO:0000256" key="2">
    <source>
        <dbReference type="ARBA" id="ARBA00022692"/>
    </source>
</evidence>
<evidence type="ECO:0000256" key="3">
    <source>
        <dbReference type="ARBA" id="ARBA00022989"/>
    </source>
</evidence>
<name>A0A1G6ZR90_NIADE</name>
<dbReference type="Pfam" id="PF10136">
    <property type="entry name" value="SpecificRecomb"/>
    <property type="match status" value="1"/>
</dbReference>
<keyword evidence="2 5" id="KW-0812">Transmembrane</keyword>
<keyword evidence="7" id="KW-1185">Reference proteome</keyword>